<dbReference type="EMBL" id="DXET01000058">
    <property type="protein sequence ID" value="HIX80777.1"/>
    <property type="molecule type" value="Genomic_DNA"/>
</dbReference>
<dbReference type="PANTHER" id="PTHR35936:SF17">
    <property type="entry name" value="ARGININE-BINDING EXTRACELLULAR PROTEIN ARTP"/>
    <property type="match status" value="1"/>
</dbReference>
<accession>A0A9D1XJW1</accession>
<evidence type="ECO:0000313" key="5">
    <source>
        <dbReference type="Proteomes" id="UP000886724"/>
    </source>
</evidence>
<dbReference type="SUPFAM" id="SSF53850">
    <property type="entry name" value="Periplasmic binding protein-like II"/>
    <property type="match status" value="1"/>
</dbReference>
<dbReference type="SMART" id="SM00062">
    <property type="entry name" value="PBPb"/>
    <property type="match status" value="1"/>
</dbReference>
<keyword evidence="1" id="KW-0732">Signal</keyword>
<dbReference type="PANTHER" id="PTHR35936">
    <property type="entry name" value="MEMBRANE-BOUND LYTIC MUREIN TRANSGLYCOSYLASE F"/>
    <property type="match status" value="1"/>
</dbReference>
<reference evidence="4" key="1">
    <citation type="journal article" date="2021" name="PeerJ">
        <title>Extensive microbial diversity within the chicken gut microbiome revealed by metagenomics and culture.</title>
        <authorList>
            <person name="Gilroy R."/>
            <person name="Ravi A."/>
            <person name="Getino M."/>
            <person name="Pursley I."/>
            <person name="Horton D.L."/>
            <person name="Alikhan N.F."/>
            <person name="Baker D."/>
            <person name="Gharbi K."/>
            <person name="Hall N."/>
            <person name="Watson M."/>
            <person name="Adriaenssens E.M."/>
            <person name="Foster-Nyarko E."/>
            <person name="Jarju S."/>
            <person name="Secka A."/>
            <person name="Antonio M."/>
            <person name="Oren A."/>
            <person name="Chaudhuri R.R."/>
            <person name="La Ragione R."/>
            <person name="Hildebrand F."/>
            <person name="Pallen M.J."/>
        </authorList>
    </citation>
    <scope>NUCLEOTIDE SEQUENCE</scope>
    <source>
        <strain evidence="4">ChiGjej1B1-14440</strain>
    </source>
</reference>
<comment type="caution">
    <text evidence="4">The sequence shown here is derived from an EMBL/GenBank/DDBJ whole genome shotgun (WGS) entry which is preliminary data.</text>
</comment>
<evidence type="ECO:0000256" key="1">
    <source>
        <dbReference type="ARBA" id="ARBA00022729"/>
    </source>
</evidence>
<sequence>MVGCGGNSDNESSNNSSDDSVTLTIGVSPDYPPYESLDTNNNIVGFDAEMVKLFEQYLTEDEGVTYNLEFKQMDFDNIITQLQGDQIDLGISGFTYDESRRVEWSDPYTATAQVAVMPSDTDIKEVSDLNGKRIAAQTGSTGEDAANEVEGAEVVSMTDVQDMFTGLSSHQYDAVIVDLAVAKNYVNNGQFVYLDESLMDEENYVIAKEGNTELIEKINKCIEKFLASDEYTQLCDEYGLLKLED</sequence>
<organism evidence="4 5">
    <name type="scientific">Candidatus Erysipelatoclostridium merdavium</name>
    <dbReference type="NCBI Taxonomy" id="2838566"/>
    <lineage>
        <taxon>Bacteria</taxon>
        <taxon>Bacillati</taxon>
        <taxon>Bacillota</taxon>
        <taxon>Erysipelotrichia</taxon>
        <taxon>Erysipelotrichales</taxon>
        <taxon>Erysipelotrichales incertae sedis</taxon>
    </lineage>
</organism>
<feature type="region of interest" description="Disordered" evidence="2">
    <location>
        <begin position="1"/>
        <end position="27"/>
    </location>
</feature>
<dbReference type="AlphaFoldDB" id="A0A9D1XJW1"/>
<feature type="domain" description="Solute-binding protein family 3/N-terminal" evidence="3">
    <location>
        <begin position="22"/>
        <end position="242"/>
    </location>
</feature>
<dbReference type="InterPro" id="IPR001638">
    <property type="entry name" value="Solute-binding_3/MltF_N"/>
</dbReference>
<gene>
    <name evidence="4" type="ORF">H9980_02255</name>
</gene>
<dbReference type="Gene3D" id="3.40.190.10">
    <property type="entry name" value="Periplasmic binding protein-like II"/>
    <property type="match status" value="2"/>
</dbReference>
<name>A0A9D1XJW1_9FIRM</name>
<feature type="compositionally biased region" description="Low complexity" evidence="2">
    <location>
        <begin position="7"/>
        <end position="20"/>
    </location>
</feature>
<evidence type="ECO:0000259" key="3">
    <source>
        <dbReference type="SMART" id="SM00062"/>
    </source>
</evidence>
<reference evidence="4" key="2">
    <citation type="submission" date="2021-04" db="EMBL/GenBank/DDBJ databases">
        <authorList>
            <person name="Gilroy R."/>
        </authorList>
    </citation>
    <scope>NUCLEOTIDE SEQUENCE</scope>
    <source>
        <strain evidence="4">ChiGjej1B1-14440</strain>
    </source>
</reference>
<dbReference type="Pfam" id="PF00497">
    <property type="entry name" value="SBP_bac_3"/>
    <property type="match status" value="1"/>
</dbReference>
<dbReference type="Proteomes" id="UP000886724">
    <property type="component" value="Unassembled WGS sequence"/>
</dbReference>
<evidence type="ECO:0000313" key="4">
    <source>
        <dbReference type="EMBL" id="HIX80777.1"/>
    </source>
</evidence>
<evidence type="ECO:0000256" key="2">
    <source>
        <dbReference type="SAM" id="MobiDB-lite"/>
    </source>
</evidence>
<proteinExistence type="predicted"/>
<protein>
    <submittedName>
        <fullName evidence="4">Transporter substrate-binding domain-containing protein</fullName>
    </submittedName>
</protein>